<dbReference type="Pfam" id="PF17917">
    <property type="entry name" value="RT_RNaseH"/>
    <property type="match status" value="1"/>
</dbReference>
<name>A0A914EH90_9BILA</name>
<dbReference type="FunFam" id="1.10.340.70:FF:000001">
    <property type="entry name" value="Retrovirus-related Pol polyprotein from transposon gypsy-like Protein"/>
    <property type="match status" value="1"/>
</dbReference>
<dbReference type="CDD" id="cd09274">
    <property type="entry name" value="RNase_HI_RT_Ty3"/>
    <property type="match status" value="1"/>
</dbReference>
<dbReference type="InterPro" id="IPR001584">
    <property type="entry name" value="Integrase_cat-core"/>
</dbReference>
<keyword evidence="6" id="KW-0378">Hydrolase</keyword>
<dbReference type="Proteomes" id="UP000887540">
    <property type="component" value="Unplaced"/>
</dbReference>
<evidence type="ECO:0000259" key="8">
    <source>
        <dbReference type="PROSITE" id="PS50994"/>
    </source>
</evidence>
<dbReference type="GO" id="GO:0042575">
    <property type="term" value="C:DNA polymerase complex"/>
    <property type="evidence" value="ECO:0007669"/>
    <property type="project" value="UniProtKB-ARBA"/>
</dbReference>
<dbReference type="Gene3D" id="1.10.340.70">
    <property type="match status" value="1"/>
</dbReference>
<dbReference type="WBParaSite" id="ACRNAN_scaffold8336.g18628.t1">
    <property type="protein sequence ID" value="ACRNAN_scaffold8336.g18628.t1"/>
    <property type="gene ID" value="ACRNAN_scaffold8336.g18628"/>
</dbReference>
<proteinExistence type="predicted"/>
<dbReference type="InterPro" id="IPR036397">
    <property type="entry name" value="RNaseH_sf"/>
</dbReference>
<evidence type="ECO:0000256" key="4">
    <source>
        <dbReference type="ARBA" id="ARBA00022722"/>
    </source>
</evidence>
<dbReference type="SUPFAM" id="SSF53098">
    <property type="entry name" value="Ribonuclease H-like"/>
    <property type="match status" value="1"/>
</dbReference>
<dbReference type="GO" id="GO:0015074">
    <property type="term" value="P:DNA integration"/>
    <property type="evidence" value="ECO:0007669"/>
    <property type="project" value="InterPro"/>
</dbReference>
<dbReference type="InterPro" id="IPR041373">
    <property type="entry name" value="RT_RNaseH"/>
</dbReference>
<dbReference type="PROSITE" id="PS50994">
    <property type="entry name" value="INTEGRASE"/>
    <property type="match status" value="1"/>
</dbReference>
<keyword evidence="9" id="KW-1185">Reference proteome</keyword>
<evidence type="ECO:0000313" key="10">
    <source>
        <dbReference type="WBParaSite" id="ACRNAN_scaffold8336.g18628.t1"/>
    </source>
</evidence>
<dbReference type="PANTHER" id="PTHR37984:SF5">
    <property type="entry name" value="PROTEIN NYNRIN-LIKE"/>
    <property type="match status" value="1"/>
</dbReference>
<dbReference type="InterPro" id="IPR043502">
    <property type="entry name" value="DNA/RNA_pol_sf"/>
</dbReference>
<evidence type="ECO:0000256" key="5">
    <source>
        <dbReference type="ARBA" id="ARBA00022759"/>
    </source>
</evidence>
<keyword evidence="2" id="KW-0808">Transferase</keyword>
<dbReference type="GO" id="GO:0003676">
    <property type="term" value="F:nucleic acid binding"/>
    <property type="evidence" value="ECO:0007669"/>
    <property type="project" value="InterPro"/>
</dbReference>
<accession>A0A914EH90</accession>
<dbReference type="Pfam" id="PF17921">
    <property type="entry name" value="Integrase_H2C2"/>
    <property type="match status" value="1"/>
</dbReference>
<dbReference type="GO" id="GO:0004519">
    <property type="term" value="F:endonuclease activity"/>
    <property type="evidence" value="ECO:0007669"/>
    <property type="project" value="UniProtKB-KW"/>
</dbReference>
<keyword evidence="4" id="KW-0540">Nuclease</keyword>
<dbReference type="InterPro" id="IPR050951">
    <property type="entry name" value="Retrovirus_Pol_polyprotein"/>
</dbReference>
<keyword evidence="3" id="KW-0548">Nucleotidyltransferase</keyword>
<dbReference type="EC" id="2.7.7.49" evidence="1"/>
<dbReference type="PANTHER" id="PTHR37984">
    <property type="entry name" value="PROTEIN CBG26694"/>
    <property type="match status" value="1"/>
</dbReference>
<evidence type="ECO:0000256" key="2">
    <source>
        <dbReference type="ARBA" id="ARBA00022679"/>
    </source>
</evidence>
<keyword evidence="5" id="KW-0255">Endonuclease</keyword>
<dbReference type="GO" id="GO:0003964">
    <property type="term" value="F:RNA-directed DNA polymerase activity"/>
    <property type="evidence" value="ECO:0007669"/>
    <property type="project" value="UniProtKB-KW"/>
</dbReference>
<evidence type="ECO:0000256" key="1">
    <source>
        <dbReference type="ARBA" id="ARBA00012493"/>
    </source>
</evidence>
<reference evidence="10" key="1">
    <citation type="submission" date="2022-11" db="UniProtKB">
        <authorList>
            <consortium name="WormBaseParasite"/>
        </authorList>
    </citation>
    <scope>IDENTIFICATION</scope>
</reference>
<evidence type="ECO:0000256" key="6">
    <source>
        <dbReference type="ARBA" id="ARBA00022801"/>
    </source>
</evidence>
<keyword evidence="7" id="KW-0695">RNA-directed DNA polymerase</keyword>
<dbReference type="SUPFAM" id="SSF56672">
    <property type="entry name" value="DNA/RNA polymerases"/>
    <property type="match status" value="1"/>
</dbReference>
<evidence type="ECO:0000313" key="9">
    <source>
        <dbReference type="Proteomes" id="UP000887540"/>
    </source>
</evidence>
<organism evidence="9 10">
    <name type="scientific">Acrobeloides nanus</name>
    <dbReference type="NCBI Taxonomy" id="290746"/>
    <lineage>
        <taxon>Eukaryota</taxon>
        <taxon>Metazoa</taxon>
        <taxon>Ecdysozoa</taxon>
        <taxon>Nematoda</taxon>
        <taxon>Chromadorea</taxon>
        <taxon>Rhabditida</taxon>
        <taxon>Tylenchina</taxon>
        <taxon>Cephalobomorpha</taxon>
        <taxon>Cephaloboidea</taxon>
        <taxon>Cephalobidae</taxon>
        <taxon>Acrobeloides</taxon>
    </lineage>
</organism>
<dbReference type="InterPro" id="IPR012337">
    <property type="entry name" value="RNaseH-like_sf"/>
</dbReference>
<evidence type="ECO:0000256" key="7">
    <source>
        <dbReference type="ARBA" id="ARBA00022918"/>
    </source>
</evidence>
<protein>
    <recommendedName>
        <fullName evidence="1">RNA-directed DNA polymerase</fullName>
        <ecNumber evidence="1">2.7.7.49</ecNumber>
    </recommendedName>
</protein>
<dbReference type="InterPro" id="IPR041588">
    <property type="entry name" value="Integrase_H2C2"/>
</dbReference>
<feature type="domain" description="Integrase catalytic" evidence="8">
    <location>
        <begin position="504"/>
        <end position="583"/>
    </location>
</feature>
<dbReference type="GO" id="GO:0016787">
    <property type="term" value="F:hydrolase activity"/>
    <property type="evidence" value="ECO:0007669"/>
    <property type="project" value="UniProtKB-KW"/>
</dbReference>
<evidence type="ECO:0000256" key="3">
    <source>
        <dbReference type="ARBA" id="ARBA00022695"/>
    </source>
</evidence>
<dbReference type="Gene3D" id="3.30.420.10">
    <property type="entry name" value="Ribonuclease H-like superfamily/Ribonuclease H"/>
    <property type="match status" value="1"/>
</dbReference>
<sequence length="583" mass="66762">MLASAPTQLPDETLLYCNTLCNSGSTRDVPIRFTIWGNGKLKLYKNTVIAKLEFIEDESNAENNKKDKNCEESDFRLTDELCNALFSPPGANSDVKKDHFGTAELNYKQPNFRNKHEDYHSPEIEDNRSTKISKRQIKRLDRIMKMNSAPKILNINEPKEESHVDPFYLPPEADWTQFVPEPPSNSQKRNHAKVSDKVNFDGTILSPNAQKMLKMEALAIVFEVKQYRPYIEGRTDTIVRTDNSALTTLFKRKDLVGRLAKYQMSLMAFDIKIIYRPGSLNHVADFLSRYDEIKEPKNETVEVQLVSSAVTVKPISDVAKEVIDNRDLCMTETSEFNAITRKMAQGQEVITLDAAGTKLDHITIEDIREAQKKTSEIKQIYDALKQGLWPPDRAEKRKLEKIIQKYVIRHSAVYFKPSDDEADLDLRLLIPYVYREPILRMYHESPASGSHCGDDKLTELIRKRFYWPGWSTDITKFCKECHMCQTRKPNSAAAPLKKPLNPKHASRPFQAIFCDLIGPLPTSDRKNYILTVVDSFSRTLVTAALKNKTAHEVARGLLNHVFCQYGFPDTLSSDQGREFVILY</sequence>
<dbReference type="Pfam" id="PF00665">
    <property type="entry name" value="rve"/>
    <property type="match status" value="1"/>
</dbReference>
<dbReference type="AlphaFoldDB" id="A0A914EH90"/>